<feature type="compositionally biased region" description="Low complexity" evidence="30">
    <location>
        <begin position="146"/>
        <end position="155"/>
    </location>
</feature>
<proteinExistence type="predicted"/>
<dbReference type="STRING" id="52670.A0A2I4CNN6"/>
<dbReference type="Proteomes" id="UP000192220">
    <property type="component" value="Unplaced"/>
</dbReference>
<dbReference type="FunCoup" id="A0A2I4CNN6">
    <property type="interactions" value="728"/>
</dbReference>
<dbReference type="AlphaFoldDB" id="A0A2I4CNN6"/>
<gene>
    <name evidence="34" type="primary">LOC106530503</name>
</gene>
<dbReference type="GO" id="GO:0005741">
    <property type="term" value="C:mitochondrial outer membrane"/>
    <property type="evidence" value="ECO:0007669"/>
    <property type="project" value="UniProtKB-SubCell"/>
</dbReference>
<evidence type="ECO:0000256" key="11">
    <source>
        <dbReference type="ARBA" id="ARBA00022525"/>
    </source>
</evidence>
<dbReference type="GO" id="GO:0005615">
    <property type="term" value="C:extracellular space"/>
    <property type="evidence" value="ECO:0007669"/>
    <property type="project" value="TreeGrafter"/>
</dbReference>
<evidence type="ECO:0000256" key="1">
    <source>
        <dbReference type="ARBA" id="ARBA00004138"/>
    </source>
</evidence>
<dbReference type="GO" id="GO:0046872">
    <property type="term" value="F:metal ion binding"/>
    <property type="evidence" value="ECO:0007669"/>
    <property type="project" value="UniProtKB-KW"/>
</dbReference>
<feature type="chain" id="PRO_5014195294" description="Myocilin" evidence="31">
    <location>
        <begin position="19"/>
        <end position="481"/>
    </location>
</feature>
<evidence type="ECO:0000256" key="12">
    <source>
        <dbReference type="ARBA" id="ARBA00022530"/>
    </source>
</evidence>
<keyword evidence="18" id="KW-0106">Calcium</keyword>
<feature type="domain" description="Olfactomedin-like" evidence="32">
    <location>
        <begin position="218"/>
        <end position="477"/>
    </location>
</feature>
<evidence type="ECO:0000256" key="8">
    <source>
        <dbReference type="ARBA" id="ARBA00004555"/>
    </source>
</evidence>
<evidence type="ECO:0000256" key="9">
    <source>
        <dbReference type="ARBA" id="ARBA00004569"/>
    </source>
</evidence>
<keyword evidence="16" id="KW-0999">Mitochondrion inner membrane</keyword>
<comment type="subcellular location">
    <subcellularLocation>
        <location evidence="1">Cell projection</location>
        <location evidence="1">Cilium</location>
    </subcellularLocation>
    <subcellularLocation>
        <location evidence="6">Cytoplasmic vesicle</location>
    </subcellularLocation>
    <subcellularLocation>
        <location evidence="8">Golgi apparatus</location>
    </subcellularLocation>
    <subcellularLocation>
        <location evidence="2">Mitochondrion inner membrane</location>
    </subcellularLocation>
    <subcellularLocation>
        <location evidence="9">Mitochondrion intermembrane space</location>
    </subcellularLocation>
    <subcellularLocation>
        <location evidence="3">Mitochondrion outer membrane</location>
    </subcellularLocation>
    <subcellularLocation>
        <location evidence="4">Rough endoplasmic reticulum</location>
    </subcellularLocation>
    <subcellularLocation>
        <location evidence="7">Secreted</location>
        <location evidence="7">Extracellular exosome</location>
    </subcellularLocation>
    <subcellularLocation>
        <location evidence="5">Secreted</location>
        <location evidence="5">Extracellular space</location>
        <location evidence="5">Extracellular matrix</location>
    </subcellularLocation>
</comment>
<evidence type="ECO:0000256" key="6">
    <source>
        <dbReference type="ARBA" id="ARBA00004541"/>
    </source>
</evidence>
<keyword evidence="24" id="KW-0564">Palmitate</keyword>
<dbReference type="PROSITE" id="PS51132">
    <property type="entry name" value="OLF"/>
    <property type="match status" value="1"/>
</dbReference>
<keyword evidence="23" id="KW-0472">Membrane</keyword>
<evidence type="ECO:0000256" key="16">
    <source>
        <dbReference type="ARBA" id="ARBA00022792"/>
    </source>
</evidence>
<evidence type="ECO:0000256" key="13">
    <source>
        <dbReference type="ARBA" id="ARBA00022723"/>
    </source>
</evidence>
<dbReference type="GO" id="GO:0005758">
    <property type="term" value="C:mitochondrial intermembrane space"/>
    <property type="evidence" value="ECO:0007669"/>
    <property type="project" value="UniProtKB-SubCell"/>
</dbReference>
<dbReference type="KEGG" id="alim:106530503"/>
<evidence type="ECO:0000256" key="2">
    <source>
        <dbReference type="ARBA" id="ARBA00004273"/>
    </source>
</evidence>
<dbReference type="InterPro" id="IPR050605">
    <property type="entry name" value="Olfactomedin-like_domain"/>
</dbReference>
<evidence type="ECO:0000256" key="31">
    <source>
        <dbReference type="SAM" id="SignalP"/>
    </source>
</evidence>
<evidence type="ECO:0000313" key="34">
    <source>
        <dbReference type="RefSeq" id="XP_013881592.1"/>
    </source>
</evidence>
<dbReference type="GO" id="GO:0005791">
    <property type="term" value="C:rough endoplasmic reticulum"/>
    <property type="evidence" value="ECO:0007669"/>
    <property type="project" value="UniProtKB-SubCell"/>
</dbReference>
<evidence type="ECO:0000256" key="7">
    <source>
        <dbReference type="ARBA" id="ARBA00004550"/>
    </source>
</evidence>
<keyword evidence="33" id="KW-1185">Reference proteome</keyword>
<evidence type="ECO:0000256" key="15">
    <source>
        <dbReference type="ARBA" id="ARBA00022787"/>
    </source>
</evidence>
<evidence type="ECO:0000256" key="5">
    <source>
        <dbReference type="ARBA" id="ARBA00004498"/>
    </source>
</evidence>
<reference evidence="34" key="1">
    <citation type="submission" date="2025-08" db="UniProtKB">
        <authorList>
            <consortium name="RefSeq"/>
        </authorList>
    </citation>
    <scope>IDENTIFICATION</scope>
</reference>
<keyword evidence="14 31" id="KW-0732">Signal</keyword>
<evidence type="ECO:0000256" key="20">
    <source>
        <dbReference type="ARBA" id="ARBA00023054"/>
    </source>
</evidence>
<accession>A0A2I4CNN6</accession>
<evidence type="ECO:0000256" key="18">
    <source>
        <dbReference type="ARBA" id="ARBA00022837"/>
    </source>
</evidence>
<keyword evidence="26" id="KW-0966">Cell projection</keyword>
<dbReference type="Pfam" id="PF02191">
    <property type="entry name" value="OLF"/>
    <property type="match status" value="1"/>
</dbReference>
<evidence type="ECO:0000256" key="23">
    <source>
        <dbReference type="ARBA" id="ARBA00023136"/>
    </source>
</evidence>
<evidence type="ECO:0000256" key="29">
    <source>
        <dbReference type="PROSITE-ProRule" id="PRU00446"/>
    </source>
</evidence>
<evidence type="ECO:0000256" key="21">
    <source>
        <dbReference type="ARBA" id="ARBA00023069"/>
    </source>
</evidence>
<keyword evidence="12" id="KW-0272">Extracellular matrix</keyword>
<dbReference type="GO" id="GO:0001649">
    <property type="term" value="P:osteoblast differentiation"/>
    <property type="evidence" value="ECO:0007669"/>
    <property type="project" value="TreeGrafter"/>
</dbReference>
<keyword evidence="20" id="KW-0175">Coiled coil</keyword>
<keyword evidence="21" id="KW-0969">Cilium</keyword>
<evidence type="ECO:0000256" key="19">
    <source>
        <dbReference type="ARBA" id="ARBA00023034"/>
    </source>
</evidence>
<evidence type="ECO:0000256" key="4">
    <source>
        <dbReference type="ARBA" id="ARBA00004427"/>
    </source>
</evidence>
<dbReference type="PANTHER" id="PTHR23192:SF33">
    <property type="entry name" value="MYOCILIN"/>
    <property type="match status" value="1"/>
</dbReference>
<dbReference type="InterPro" id="IPR003112">
    <property type="entry name" value="Olfac-like_dom"/>
</dbReference>
<evidence type="ECO:0000256" key="26">
    <source>
        <dbReference type="ARBA" id="ARBA00023273"/>
    </source>
</evidence>
<keyword evidence="28" id="KW-0968">Cytoplasmic vesicle</keyword>
<organism evidence="33 34">
    <name type="scientific">Austrofundulus limnaeus</name>
    <name type="common">Annual killifish</name>
    <dbReference type="NCBI Taxonomy" id="52670"/>
    <lineage>
        <taxon>Eukaryota</taxon>
        <taxon>Metazoa</taxon>
        <taxon>Chordata</taxon>
        <taxon>Craniata</taxon>
        <taxon>Vertebrata</taxon>
        <taxon>Euteleostomi</taxon>
        <taxon>Actinopterygii</taxon>
        <taxon>Neopterygii</taxon>
        <taxon>Teleostei</taxon>
        <taxon>Neoteleostei</taxon>
        <taxon>Acanthomorphata</taxon>
        <taxon>Ovalentaria</taxon>
        <taxon>Atherinomorphae</taxon>
        <taxon>Cyprinodontiformes</taxon>
        <taxon>Rivulidae</taxon>
        <taxon>Austrofundulus</taxon>
    </lineage>
</organism>
<dbReference type="GeneID" id="106530503"/>
<dbReference type="PANTHER" id="PTHR23192">
    <property type="entry name" value="OLFACTOMEDIN-RELATED"/>
    <property type="match status" value="1"/>
</dbReference>
<keyword evidence="25" id="KW-1015">Disulfide bond</keyword>
<keyword evidence="13" id="KW-0479">Metal-binding</keyword>
<evidence type="ECO:0000259" key="32">
    <source>
        <dbReference type="PROSITE" id="PS51132"/>
    </source>
</evidence>
<evidence type="ECO:0000256" key="24">
    <source>
        <dbReference type="ARBA" id="ARBA00023139"/>
    </source>
</evidence>
<keyword evidence="17" id="KW-0256">Endoplasmic reticulum</keyword>
<dbReference type="RefSeq" id="XP_013881592.1">
    <property type="nucleotide sequence ID" value="XM_014026138.1"/>
</dbReference>
<feature type="region of interest" description="Disordered" evidence="30">
    <location>
        <begin position="105"/>
        <end position="171"/>
    </location>
</feature>
<dbReference type="GO" id="GO:0005929">
    <property type="term" value="C:cilium"/>
    <property type="evidence" value="ECO:0007669"/>
    <property type="project" value="UniProtKB-SubCell"/>
</dbReference>
<evidence type="ECO:0000313" key="33">
    <source>
        <dbReference type="Proteomes" id="UP000192220"/>
    </source>
</evidence>
<feature type="compositionally biased region" description="Basic and acidic residues" evidence="30">
    <location>
        <begin position="105"/>
        <end position="137"/>
    </location>
</feature>
<sequence length="481" mass="53485">MFLVLSVCVLALVLRGEAQDHQASLWRGNDRSGRCQYTFTVPSPSEASCPQLGASEVEGLKARLGVLEALLTQLTGKHTLSPGGHRDTGGHAELLEALNRAVGEKNRLQGEKERLDRELGGLQRRMEDMRRETERLRSRQCPPQTPVVQSSSSQQDRNPVRPAAGSSQVSHLMTRLNRQEDSSSLRDSAWQDATSGFQELKAEVTEVPAPDGNRDNTGCGALVSVGEPVTHRKADNIAGKYGVWMQDPEAVSPYGPDMVWRIDTIGAEVRQLFGYDDMEQLSKGFPSKVLLLPDPLESTGATLYRGSLYYQRRLSRTLIRYDLASESVAARRELPHAGFHGQFPYSWGGYTDIDLSVDEKGLWAVYSTNKAQGAIVISQLDPHTLQVKKSWETNIRKASVANSFIVCGRLYTVASYTAPNTVINYMYNTDTSQGKATSIPFKNKYGYNSMIDYSLAQKKLFAWDNFHLVSYDIRLGRQQAN</sequence>
<evidence type="ECO:0000256" key="28">
    <source>
        <dbReference type="ARBA" id="ARBA00023329"/>
    </source>
</evidence>
<comment type="caution">
    <text evidence="29">Lacks conserved residue(s) required for the propagation of feature annotation.</text>
</comment>
<keyword evidence="11" id="KW-0964">Secreted</keyword>
<evidence type="ECO:0000256" key="22">
    <source>
        <dbReference type="ARBA" id="ARBA00023128"/>
    </source>
</evidence>
<evidence type="ECO:0000256" key="25">
    <source>
        <dbReference type="ARBA" id="ARBA00023157"/>
    </source>
</evidence>
<feature type="signal peptide" evidence="31">
    <location>
        <begin position="1"/>
        <end position="18"/>
    </location>
</feature>
<evidence type="ECO:0000256" key="17">
    <source>
        <dbReference type="ARBA" id="ARBA00022824"/>
    </source>
</evidence>
<evidence type="ECO:0000256" key="14">
    <source>
        <dbReference type="ARBA" id="ARBA00022729"/>
    </source>
</evidence>
<keyword evidence="19" id="KW-0333">Golgi apparatus</keyword>
<evidence type="ECO:0000256" key="10">
    <source>
        <dbReference type="ARBA" id="ARBA00017216"/>
    </source>
</evidence>
<name>A0A2I4CNN6_AUSLI</name>
<evidence type="ECO:0000256" key="30">
    <source>
        <dbReference type="SAM" id="MobiDB-lite"/>
    </source>
</evidence>
<dbReference type="OrthoDB" id="8626508at2759"/>
<keyword evidence="27" id="KW-0449">Lipoprotein</keyword>
<evidence type="ECO:0000256" key="27">
    <source>
        <dbReference type="ARBA" id="ARBA00023288"/>
    </source>
</evidence>
<keyword evidence="15" id="KW-1000">Mitochondrion outer membrane</keyword>
<dbReference type="GO" id="GO:0031410">
    <property type="term" value="C:cytoplasmic vesicle"/>
    <property type="evidence" value="ECO:0007669"/>
    <property type="project" value="UniProtKB-SubCell"/>
</dbReference>
<evidence type="ECO:0000256" key="3">
    <source>
        <dbReference type="ARBA" id="ARBA00004294"/>
    </source>
</evidence>
<dbReference type="GO" id="GO:0005743">
    <property type="term" value="C:mitochondrial inner membrane"/>
    <property type="evidence" value="ECO:0007669"/>
    <property type="project" value="UniProtKB-SubCell"/>
</dbReference>
<dbReference type="SMART" id="SM00284">
    <property type="entry name" value="OLF"/>
    <property type="match status" value="1"/>
</dbReference>
<dbReference type="InParanoid" id="A0A2I4CNN6"/>
<keyword evidence="22" id="KW-0496">Mitochondrion</keyword>
<protein>
    <recommendedName>
        <fullName evidence="10">Myocilin</fullName>
    </recommendedName>
</protein>
<dbReference type="GO" id="GO:0007165">
    <property type="term" value="P:signal transduction"/>
    <property type="evidence" value="ECO:0007669"/>
    <property type="project" value="TreeGrafter"/>
</dbReference>
<dbReference type="GO" id="GO:0005794">
    <property type="term" value="C:Golgi apparatus"/>
    <property type="evidence" value="ECO:0007669"/>
    <property type="project" value="UniProtKB-SubCell"/>
</dbReference>